<keyword evidence="3" id="KW-1185">Reference proteome</keyword>
<gene>
    <name evidence="2" type="ORF">Z519_05072</name>
</gene>
<reference evidence="2" key="1">
    <citation type="submission" date="2015-01" db="EMBL/GenBank/DDBJ databases">
        <title>The Genome Sequence of Cladophialophora bantiana CBS 173.52.</title>
        <authorList>
            <consortium name="The Broad Institute Genomics Platform"/>
            <person name="Cuomo C."/>
            <person name="de Hoog S."/>
            <person name="Gorbushina A."/>
            <person name="Stielow B."/>
            <person name="Teixiera M."/>
            <person name="Abouelleil A."/>
            <person name="Chapman S.B."/>
            <person name="Priest M."/>
            <person name="Young S.K."/>
            <person name="Wortman J."/>
            <person name="Nusbaum C."/>
            <person name="Birren B."/>
        </authorList>
    </citation>
    <scope>NUCLEOTIDE SEQUENCE [LARGE SCALE GENOMIC DNA]</scope>
    <source>
        <strain evidence="2">CBS 173.52</strain>
    </source>
</reference>
<dbReference type="Proteomes" id="UP000053789">
    <property type="component" value="Unassembled WGS sequence"/>
</dbReference>
<dbReference type="OrthoDB" id="291007at2759"/>
<name>A0A0D2G549_CLAB1</name>
<protein>
    <recommendedName>
        <fullName evidence="4">SnoaL-like domain-containing protein</fullName>
    </recommendedName>
</protein>
<evidence type="ECO:0000256" key="1">
    <source>
        <dbReference type="SAM" id="SignalP"/>
    </source>
</evidence>
<feature type="chain" id="PRO_5002242588" description="SnoaL-like domain-containing protein" evidence="1">
    <location>
        <begin position="21"/>
        <end position="184"/>
    </location>
</feature>
<proteinExistence type="predicted"/>
<evidence type="ECO:0008006" key="4">
    <source>
        <dbReference type="Google" id="ProtNLM"/>
    </source>
</evidence>
<dbReference type="GeneID" id="27698000"/>
<sequence length="184" mass="20427">MHIKPPVLKVLLAILCTALAAPLAHFHHPATAAVINYDHLANTTRHAMDKRQLQVLVDAVAIARVVVTIADALLKLVDGIEDLVNQHPIESNFTQSTVSKLRDVYPTMNVIVFHNKKSGYDFYGGNHTHYELNIGLGKTEGYEVWVFDHGTFERAGDGGFVNWCYDGSYESNGPGVKFYSMNDN</sequence>
<evidence type="ECO:0000313" key="2">
    <source>
        <dbReference type="EMBL" id="KIW93757.1"/>
    </source>
</evidence>
<organism evidence="2 3">
    <name type="scientific">Cladophialophora bantiana (strain ATCC 10958 / CBS 173.52 / CDC B-1940 / NIH 8579)</name>
    <name type="common">Xylohypha bantiana</name>
    <dbReference type="NCBI Taxonomy" id="1442370"/>
    <lineage>
        <taxon>Eukaryota</taxon>
        <taxon>Fungi</taxon>
        <taxon>Dikarya</taxon>
        <taxon>Ascomycota</taxon>
        <taxon>Pezizomycotina</taxon>
        <taxon>Eurotiomycetes</taxon>
        <taxon>Chaetothyriomycetidae</taxon>
        <taxon>Chaetothyriales</taxon>
        <taxon>Herpotrichiellaceae</taxon>
        <taxon>Cladophialophora</taxon>
    </lineage>
</organism>
<dbReference type="HOGENOM" id="CLU_1619661_0_0_1"/>
<feature type="signal peptide" evidence="1">
    <location>
        <begin position="1"/>
        <end position="20"/>
    </location>
</feature>
<dbReference type="VEuPathDB" id="FungiDB:Z519_05072"/>
<dbReference type="RefSeq" id="XP_016620426.1">
    <property type="nucleotide sequence ID" value="XM_016762813.1"/>
</dbReference>
<dbReference type="EMBL" id="KN846986">
    <property type="protein sequence ID" value="KIW93757.1"/>
    <property type="molecule type" value="Genomic_DNA"/>
</dbReference>
<dbReference type="AlphaFoldDB" id="A0A0D2G549"/>
<keyword evidence="1" id="KW-0732">Signal</keyword>
<evidence type="ECO:0000313" key="3">
    <source>
        <dbReference type="Proteomes" id="UP000053789"/>
    </source>
</evidence>
<accession>A0A0D2G549</accession>